<dbReference type="Proteomes" id="UP000566813">
    <property type="component" value="Unassembled WGS sequence"/>
</dbReference>
<evidence type="ECO:0000256" key="5">
    <source>
        <dbReference type="ARBA" id="ARBA00022989"/>
    </source>
</evidence>
<keyword evidence="5 7" id="KW-1133">Transmembrane helix</keyword>
<feature type="transmembrane region" description="Helical" evidence="7">
    <location>
        <begin position="100"/>
        <end position="128"/>
    </location>
</feature>
<gene>
    <name evidence="9" type="ORF">H7F51_16530</name>
</gene>
<evidence type="ECO:0000256" key="1">
    <source>
        <dbReference type="ARBA" id="ARBA00004651"/>
    </source>
</evidence>
<dbReference type="GO" id="GO:0005886">
    <property type="term" value="C:plasma membrane"/>
    <property type="evidence" value="ECO:0007669"/>
    <property type="project" value="UniProtKB-SubCell"/>
</dbReference>
<name>A0A7X1FVF1_9SPHN</name>
<dbReference type="InterPro" id="IPR020846">
    <property type="entry name" value="MFS_dom"/>
</dbReference>
<feature type="transmembrane region" description="Helical" evidence="7">
    <location>
        <begin position="232"/>
        <end position="257"/>
    </location>
</feature>
<feature type="transmembrane region" description="Helical" evidence="7">
    <location>
        <begin position="510"/>
        <end position="528"/>
    </location>
</feature>
<keyword evidence="6 7" id="KW-0472">Membrane</keyword>
<evidence type="ECO:0000256" key="6">
    <source>
        <dbReference type="ARBA" id="ARBA00023136"/>
    </source>
</evidence>
<feature type="transmembrane region" description="Helical" evidence="7">
    <location>
        <begin position="140"/>
        <end position="164"/>
    </location>
</feature>
<evidence type="ECO:0000256" key="3">
    <source>
        <dbReference type="ARBA" id="ARBA00022475"/>
    </source>
</evidence>
<dbReference type="PANTHER" id="PTHR43045">
    <property type="entry name" value="SHIKIMATE TRANSPORTER"/>
    <property type="match status" value="1"/>
</dbReference>
<dbReference type="InterPro" id="IPR036259">
    <property type="entry name" value="MFS_trans_sf"/>
</dbReference>
<evidence type="ECO:0000256" key="4">
    <source>
        <dbReference type="ARBA" id="ARBA00022692"/>
    </source>
</evidence>
<comment type="caution">
    <text evidence="9">The sequence shown here is derived from an EMBL/GenBank/DDBJ whole genome shotgun (WGS) entry which is preliminary data.</text>
</comment>
<dbReference type="SUPFAM" id="SSF103473">
    <property type="entry name" value="MFS general substrate transporter"/>
    <property type="match status" value="2"/>
</dbReference>
<feature type="transmembrane region" description="Helical" evidence="7">
    <location>
        <begin position="269"/>
        <end position="288"/>
    </location>
</feature>
<dbReference type="InterPro" id="IPR005829">
    <property type="entry name" value="Sugar_transporter_CS"/>
</dbReference>
<dbReference type="PROSITE" id="PS00216">
    <property type="entry name" value="SUGAR_TRANSPORT_1"/>
    <property type="match status" value="1"/>
</dbReference>
<comment type="subcellular location">
    <subcellularLocation>
        <location evidence="1">Cell membrane</location>
        <topology evidence="1">Multi-pass membrane protein</topology>
    </subcellularLocation>
</comment>
<feature type="domain" description="Major facilitator superfamily (MFS) profile" evidence="8">
    <location>
        <begin position="4"/>
        <end position="532"/>
    </location>
</feature>
<protein>
    <submittedName>
        <fullName evidence="9">MFS transporter</fullName>
    </submittedName>
</protein>
<evidence type="ECO:0000256" key="7">
    <source>
        <dbReference type="SAM" id="Phobius"/>
    </source>
</evidence>
<keyword evidence="3" id="KW-1003">Cell membrane</keyword>
<evidence type="ECO:0000313" key="9">
    <source>
        <dbReference type="EMBL" id="MBC2667127.1"/>
    </source>
</evidence>
<evidence type="ECO:0000256" key="2">
    <source>
        <dbReference type="ARBA" id="ARBA00022448"/>
    </source>
</evidence>
<sequence length="538" mass="56814">MGLVVGASAAASAFEWYDFYIFGTLAPVISAKFFAGLSPTAGYIAALALFGAGFAFRPLGALVFGRLGDQMGRKSAFLITVLMMGGATCAIGLLPTYGQVGLAASVLVILARIVQGMALGGVYGGAAISVAEHAPRHSRGYLGAFVQTSAPIGLLVALLMVLFLRTVMGNDAFDAWGWRLCFLASAGLLAVSVFMRMKMTESPLFAALEGEEDGPARSVYRETFGNWQNLRLILLAFFTMMCAQGAVFYTAYFYVQVFLEKSLRLDPKIVSFLLMAVVVVSAPMFVVAGRLSDRFGRKPVMLAGMLISLVAYFPAFHAMRDAANPALAAASEATPVVVVADPADCVTQFDPIGKTKFTSSCNIAKSFLTNAGISYTERAAPAGTLARIEVGPAQVPSVNGAGLAAAQLNAAETEFAAAAGAALTAAHYPAKADPARVNKPALFVLMLVFGISAALLYGPLSTAAVELFPTRIRYTAMSVPYHVGVGWVGGFLPFTVFAIVTGTGNMFAGLWYPFVFTAISFVSMLLFLPETARRSLDF</sequence>
<proteinExistence type="predicted"/>
<dbReference type="Gene3D" id="1.20.1250.20">
    <property type="entry name" value="MFS general substrate transporter like domains"/>
    <property type="match status" value="3"/>
</dbReference>
<accession>A0A7X1FVF1</accession>
<dbReference type="GO" id="GO:0022857">
    <property type="term" value="F:transmembrane transporter activity"/>
    <property type="evidence" value="ECO:0007669"/>
    <property type="project" value="InterPro"/>
</dbReference>
<dbReference type="PANTHER" id="PTHR43045:SF7">
    <property type="entry name" value="MAJOR FACILITATOR SUPERFAMILY TRANSPORTER"/>
    <property type="match status" value="1"/>
</dbReference>
<dbReference type="PROSITE" id="PS50850">
    <property type="entry name" value="MFS"/>
    <property type="match status" value="1"/>
</dbReference>
<dbReference type="Pfam" id="PF00083">
    <property type="entry name" value="Sugar_tr"/>
    <property type="match status" value="1"/>
</dbReference>
<dbReference type="InterPro" id="IPR005828">
    <property type="entry name" value="MFS_sugar_transport-like"/>
</dbReference>
<dbReference type="EMBL" id="JACLAW010000015">
    <property type="protein sequence ID" value="MBC2667127.1"/>
    <property type="molecule type" value="Genomic_DNA"/>
</dbReference>
<feature type="transmembrane region" description="Helical" evidence="7">
    <location>
        <begin position="481"/>
        <end position="504"/>
    </location>
</feature>
<feature type="transmembrane region" description="Helical" evidence="7">
    <location>
        <begin position="441"/>
        <end position="460"/>
    </location>
</feature>
<evidence type="ECO:0000259" key="8">
    <source>
        <dbReference type="PROSITE" id="PS50850"/>
    </source>
</evidence>
<organism evidence="9 10">
    <name type="scientific">Novosphingobium flavum</name>
    <dbReference type="NCBI Taxonomy" id="1778672"/>
    <lineage>
        <taxon>Bacteria</taxon>
        <taxon>Pseudomonadati</taxon>
        <taxon>Pseudomonadota</taxon>
        <taxon>Alphaproteobacteria</taxon>
        <taxon>Sphingomonadales</taxon>
        <taxon>Sphingomonadaceae</taxon>
        <taxon>Novosphingobium</taxon>
    </lineage>
</organism>
<keyword evidence="4 7" id="KW-0812">Transmembrane</keyword>
<feature type="transmembrane region" description="Helical" evidence="7">
    <location>
        <begin position="76"/>
        <end position="94"/>
    </location>
</feature>
<feature type="transmembrane region" description="Helical" evidence="7">
    <location>
        <begin position="41"/>
        <end position="64"/>
    </location>
</feature>
<evidence type="ECO:0000313" key="10">
    <source>
        <dbReference type="Proteomes" id="UP000566813"/>
    </source>
</evidence>
<dbReference type="InterPro" id="IPR011701">
    <property type="entry name" value="MFS"/>
</dbReference>
<dbReference type="Pfam" id="PF07690">
    <property type="entry name" value="MFS_1"/>
    <property type="match status" value="1"/>
</dbReference>
<reference evidence="9 10" key="1">
    <citation type="submission" date="2020-08" db="EMBL/GenBank/DDBJ databases">
        <title>The genome sequence of type strain Novosphingobium flavum NBRC 111647.</title>
        <authorList>
            <person name="Liu Y."/>
        </authorList>
    </citation>
    <scope>NUCLEOTIDE SEQUENCE [LARGE SCALE GENOMIC DNA]</scope>
    <source>
        <strain evidence="9 10">NBRC 111647</strain>
    </source>
</reference>
<feature type="transmembrane region" description="Helical" evidence="7">
    <location>
        <begin position="176"/>
        <end position="195"/>
    </location>
</feature>
<keyword evidence="2" id="KW-0813">Transport</keyword>
<dbReference type="AlphaFoldDB" id="A0A7X1FVF1"/>
<keyword evidence="10" id="KW-1185">Reference proteome</keyword>